<dbReference type="NCBIfam" id="TIGR01484">
    <property type="entry name" value="HAD-SF-IIB"/>
    <property type="match status" value="1"/>
</dbReference>
<dbReference type="InterPro" id="IPR036412">
    <property type="entry name" value="HAD-like_sf"/>
</dbReference>
<dbReference type="STRING" id="545695.TREAZ_3033"/>
<dbReference type="PANTHER" id="PTHR10000:SF8">
    <property type="entry name" value="HAD SUPERFAMILY HYDROLASE-LIKE, TYPE 3"/>
    <property type="match status" value="1"/>
</dbReference>
<dbReference type="Pfam" id="PF08282">
    <property type="entry name" value="Hydrolase_3"/>
    <property type="match status" value="1"/>
</dbReference>
<accession>F5YB36</accession>
<keyword evidence="1" id="KW-0378">Hydrolase</keyword>
<gene>
    <name evidence="1" type="ordered locus">TREAZ_3033</name>
</gene>
<dbReference type="Proteomes" id="UP000009222">
    <property type="component" value="Chromosome"/>
</dbReference>
<reference evidence="1 2" key="2">
    <citation type="journal article" date="2011" name="ISME J.">
        <title>RNA-seq reveals cooperative metabolic interactions between two termite-gut spirochete species in co-culture.</title>
        <authorList>
            <person name="Rosenthal A.Z."/>
            <person name="Matson E.G."/>
            <person name="Eldar A."/>
            <person name="Leadbetter J.R."/>
        </authorList>
    </citation>
    <scope>NUCLEOTIDE SEQUENCE [LARGE SCALE GENOMIC DNA]</scope>
    <source>
        <strain evidence="2">ATCC BAA-888 / DSM 13862 / ZAS-9</strain>
    </source>
</reference>
<dbReference type="RefSeq" id="WP_015712517.1">
    <property type="nucleotide sequence ID" value="NC_015577.1"/>
</dbReference>
<dbReference type="InterPro" id="IPR006379">
    <property type="entry name" value="HAD-SF_hydro_IIB"/>
</dbReference>
<protein>
    <submittedName>
        <fullName evidence="1">HAD-superfamily hydrolase, subfamily IIB</fullName>
    </submittedName>
</protein>
<dbReference type="KEGG" id="taz:TREAZ_3033"/>
<name>F5YB36_LEAAZ</name>
<reference evidence="2" key="1">
    <citation type="submission" date="2009-12" db="EMBL/GenBank/DDBJ databases">
        <title>Complete sequence of Treponema azotonutricium strain ZAS-9.</title>
        <authorList>
            <person name="Tetu S.G."/>
            <person name="Matson E."/>
            <person name="Ren Q."/>
            <person name="Seshadri R."/>
            <person name="Elbourne L."/>
            <person name="Hassan K.A."/>
            <person name="Durkin A."/>
            <person name="Radune D."/>
            <person name="Mohamoud Y."/>
            <person name="Shay R."/>
            <person name="Jin S."/>
            <person name="Zhang X."/>
            <person name="Lucey K."/>
            <person name="Ballor N.R."/>
            <person name="Ottesen E."/>
            <person name="Rosenthal R."/>
            <person name="Allen A."/>
            <person name="Leadbetter J.R."/>
            <person name="Paulsen I.T."/>
        </authorList>
    </citation>
    <scope>NUCLEOTIDE SEQUENCE [LARGE SCALE GENOMIC DNA]</scope>
    <source>
        <strain evidence="2">ATCC BAA-888 / DSM 13862 / ZAS-9</strain>
    </source>
</reference>
<keyword evidence="2" id="KW-1185">Reference proteome</keyword>
<dbReference type="InterPro" id="IPR023214">
    <property type="entry name" value="HAD_sf"/>
</dbReference>
<proteinExistence type="predicted"/>
<dbReference type="Gene3D" id="3.40.50.1000">
    <property type="entry name" value="HAD superfamily/HAD-like"/>
    <property type="match status" value="2"/>
</dbReference>
<dbReference type="GO" id="GO:0000287">
    <property type="term" value="F:magnesium ion binding"/>
    <property type="evidence" value="ECO:0007669"/>
    <property type="project" value="TreeGrafter"/>
</dbReference>
<evidence type="ECO:0000313" key="2">
    <source>
        <dbReference type="Proteomes" id="UP000009222"/>
    </source>
</evidence>
<dbReference type="GO" id="GO:0016791">
    <property type="term" value="F:phosphatase activity"/>
    <property type="evidence" value="ECO:0007669"/>
    <property type="project" value="TreeGrafter"/>
</dbReference>
<sequence length="261" mass="28914">MKLISEITREEAEGIKYILMDIDDTLTREGKLLASSYAALWKLKEAGLKVIPVTGRPAGWCDLIAREWPADGVVGENGALAFWEESKTLKTEFYPDAVRNDHPVLAKIKARALAEFPDLRVAKDQFARLFDLALDFAEEEPILPLSAAERIKAIAIEEGAMAKVSSIHVNIWMGKYDKLSMAERFLSSRFGWISGSGDREVVFAGDSPNDEPMFARFPLACGVANVRRYGALIKNLPTYIASKECGDGFAEIAETILAKRK</sequence>
<dbReference type="PANTHER" id="PTHR10000">
    <property type="entry name" value="PHOSPHOSERINE PHOSPHATASE"/>
    <property type="match status" value="1"/>
</dbReference>
<dbReference type="GO" id="GO:0005829">
    <property type="term" value="C:cytosol"/>
    <property type="evidence" value="ECO:0007669"/>
    <property type="project" value="TreeGrafter"/>
</dbReference>
<organism evidence="1 2">
    <name type="scientific">Leadbettera azotonutricia (strain ATCC BAA-888 / DSM 13862 / ZAS-9)</name>
    <name type="common">Treponema azotonutricium</name>
    <dbReference type="NCBI Taxonomy" id="545695"/>
    <lineage>
        <taxon>Bacteria</taxon>
        <taxon>Pseudomonadati</taxon>
        <taxon>Spirochaetota</taxon>
        <taxon>Spirochaetia</taxon>
        <taxon>Spirochaetales</taxon>
        <taxon>Breznakiellaceae</taxon>
        <taxon>Leadbettera</taxon>
    </lineage>
</organism>
<evidence type="ECO:0000313" key="1">
    <source>
        <dbReference type="EMBL" id="AEF82033.1"/>
    </source>
</evidence>
<dbReference type="EMBL" id="CP001841">
    <property type="protein sequence ID" value="AEF82033.1"/>
    <property type="molecule type" value="Genomic_DNA"/>
</dbReference>
<dbReference type="HOGENOM" id="CLU_075026_0_0_12"/>
<dbReference type="OrthoDB" id="9810101at2"/>
<dbReference type="SUPFAM" id="SSF56784">
    <property type="entry name" value="HAD-like"/>
    <property type="match status" value="1"/>
</dbReference>
<dbReference type="InParanoid" id="F5YB36"/>
<dbReference type="AlphaFoldDB" id="F5YB36"/>
<dbReference type="eggNOG" id="COG0561">
    <property type="taxonomic scope" value="Bacteria"/>
</dbReference>